<gene>
    <name evidence="1" type="primary">RvY_14952-1</name>
    <name evidence="1" type="synonym">RvY_14952.1</name>
    <name evidence="1" type="ORF">RvY_14952</name>
</gene>
<dbReference type="EMBL" id="BDGG01000011">
    <property type="protein sequence ID" value="GAV04717.1"/>
    <property type="molecule type" value="Genomic_DNA"/>
</dbReference>
<dbReference type="AlphaFoldDB" id="A0A1D1VT41"/>
<protein>
    <submittedName>
        <fullName evidence="1">Uncharacterized protein</fullName>
    </submittedName>
</protein>
<organism evidence="1 2">
    <name type="scientific">Ramazzottius varieornatus</name>
    <name type="common">Water bear</name>
    <name type="synonym">Tardigrade</name>
    <dbReference type="NCBI Taxonomy" id="947166"/>
    <lineage>
        <taxon>Eukaryota</taxon>
        <taxon>Metazoa</taxon>
        <taxon>Ecdysozoa</taxon>
        <taxon>Tardigrada</taxon>
        <taxon>Eutardigrada</taxon>
        <taxon>Parachela</taxon>
        <taxon>Hypsibioidea</taxon>
        <taxon>Ramazzottiidae</taxon>
        <taxon>Ramazzottius</taxon>
    </lineage>
</organism>
<dbReference type="Proteomes" id="UP000186922">
    <property type="component" value="Unassembled WGS sequence"/>
</dbReference>
<reference evidence="1 2" key="1">
    <citation type="journal article" date="2016" name="Nat. Commun.">
        <title>Extremotolerant tardigrade genome and improved radiotolerance of human cultured cells by tardigrade-unique protein.</title>
        <authorList>
            <person name="Hashimoto T."/>
            <person name="Horikawa D.D."/>
            <person name="Saito Y."/>
            <person name="Kuwahara H."/>
            <person name="Kozuka-Hata H."/>
            <person name="Shin-I T."/>
            <person name="Minakuchi Y."/>
            <person name="Ohishi K."/>
            <person name="Motoyama A."/>
            <person name="Aizu T."/>
            <person name="Enomoto A."/>
            <person name="Kondo K."/>
            <person name="Tanaka S."/>
            <person name="Hara Y."/>
            <person name="Koshikawa S."/>
            <person name="Sagara H."/>
            <person name="Miura T."/>
            <person name="Yokobori S."/>
            <person name="Miyagawa K."/>
            <person name="Suzuki Y."/>
            <person name="Kubo T."/>
            <person name="Oyama M."/>
            <person name="Kohara Y."/>
            <person name="Fujiyama A."/>
            <person name="Arakawa K."/>
            <person name="Katayama T."/>
            <person name="Toyoda A."/>
            <person name="Kunieda T."/>
        </authorList>
    </citation>
    <scope>NUCLEOTIDE SEQUENCE [LARGE SCALE GENOMIC DNA]</scope>
    <source>
        <strain evidence="1 2">YOKOZUNA-1</strain>
    </source>
</reference>
<comment type="caution">
    <text evidence="1">The sequence shown here is derived from an EMBL/GenBank/DDBJ whole genome shotgun (WGS) entry which is preliminary data.</text>
</comment>
<name>A0A1D1VT41_RAMVA</name>
<proteinExistence type="predicted"/>
<keyword evidence="2" id="KW-1185">Reference proteome</keyword>
<accession>A0A1D1VT41</accession>
<evidence type="ECO:0000313" key="1">
    <source>
        <dbReference type="EMBL" id="GAV04717.1"/>
    </source>
</evidence>
<evidence type="ECO:0000313" key="2">
    <source>
        <dbReference type="Proteomes" id="UP000186922"/>
    </source>
</evidence>
<sequence>MDFGSFMELVLNLRRRYEIRAYKQLLENVGNTVKNDILKRIARPFTTNDYEAILVVEDVRTVPHSSFCVHPQGIADVDIVVPCNAFVGQTVLGLRLGQLGCA</sequence>